<dbReference type="InterPro" id="IPR000172">
    <property type="entry name" value="GMC_OxRdtase_N"/>
</dbReference>
<dbReference type="PROSITE" id="PS00623">
    <property type="entry name" value="GMC_OXRED_1"/>
    <property type="match status" value="1"/>
</dbReference>
<dbReference type="Gene3D" id="3.50.50.60">
    <property type="entry name" value="FAD/NAD(P)-binding domain"/>
    <property type="match status" value="1"/>
</dbReference>
<dbReference type="PANTHER" id="PTHR11552">
    <property type="entry name" value="GLUCOSE-METHANOL-CHOLINE GMC OXIDOREDUCTASE"/>
    <property type="match status" value="1"/>
</dbReference>
<dbReference type="Gene3D" id="3.30.560.10">
    <property type="entry name" value="Glucose Oxidase, domain 3"/>
    <property type="match status" value="1"/>
</dbReference>
<dbReference type="InterPro" id="IPR036188">
    <property type="entry name" value="FAD/NAD-bd_sf"/>
</dbReference>
<dbReference type="PANTHER" id="PTHR11552:SF147">
    <property type="entry name" value="CHOLINE DEHYDROGENASE, MITOCHONDRIAL"/>
    <property type="match status" value="1"/>
</dbReference>
<dbReference type="Proteomes" id="UP001262410">
    <property type="component" value="Unassembled WGS sequence"/>
</dbReference>
<dbReference type="SUPFAM" id="SSF54373">
    <property type="entry name" value="FAD-linked reductases, C-terminal domain"/>
    <property type="match status" value="1"/>
</dbReference>
<evidence type="ECO:0000313" key="8">
    <source>
        <dbReference type="EMBL" id="MDR6294402.1"/>
    </source>
</evidence>
<evidence type="ECO:0000259" key="7">
    <source>
        <dbReference type="PROSITE" id="PS00624"/>
    </source>
</evidence>
<organism evidence="8 9">
    <name type="scientific">Inquilinus ginsengisoli</name>
    <dbReference type="NCBI Taxonomy" id="363840"/>
    <lineage>
        <taxon>Bacteria</taxon>
        <taxon>Pseudomonadati</taxon>
        <taxon>Pseudomonadota</taxon>
        <taxon>Alphaproteobacteria</taxon>
        <taxon>Rhodospirillales</taxon>
        <taxon>Rhodospirillaceae</taxon>
        <taxon>Inquilinus</taxon>
    </lineage>
</organism>
<comment type="similarity">
    <text evidence="2 5">Belongs to the GMC oxidoreductase family.</text>
</comment>
<evidence type="ECO:0000256" key="2">
    <source>
        <dbReference type="ARBA" id="ARBA00010790"/>
    </source>
</evidence>
<evidence type="ECO:0000313" key="9">
    <source>
        <dbReference type="Proteomes" id="UP001262410"/>
    </source>
</evidence>
<dbReference type="GO" id="GO:0008812">
    <property type="term" value="F:choline dehydrogenase activity"/>
    <property type="evidence" value="ECO:0007669"/>
    <property type="project" value="UniProtKB-EC"/>
</dbReference>
<reference evidence="8 9" key="1">
    <citation type="submission" date="2023-07" db="EMBL/GenBank/DDBJ databases">
        <title>Sorghum-associated microbial communities from plants grown in Nebraska, USA.</title>
        <authorList>
            <person name="Schachtman D."/>
        </authorList>
    </citation>
    <scope>NUCLEOTIDE SEQUENCE [LARGE SCALE GENOMIC DNA]</scope>
    <source>
        <strain evidence="8 9">584</strain>
    </source>
</reference>
<dbReference type="Pfam" id="PF05199">
    <property type="entry name" value="GMC_oxred_C"/>
    <property type="match status" value="1"/>
</dbReference>
<feature type="domain" description="Glucose-methanol-choline oxidoreductase N-terminal" evidence="7">
    <location>
        <begin position="276"/>
        <end position="290"/>
    </location>
</feature>
<dbReference type="InterPro" id="IPR012132">
    <property type="entry name" value="GMC_OxRdtase"/>
</dbReference>
<dbReference type="Pfam" id="PF00732">
    <property type="entry name" value="GMC_oxred_N"/>
    <property type="match status" value="1"/>
</dbReference>
<keyword evidence="3 5" id="KW-0285">Flavoprotein</keyword>
<dbReference type="EMBL" id="JAVDPW010000019">
    <property type="protein sequence ID" value="MDR6294402.1"/>
    <property type="molecule type" value="Genomic_DNA"/>
</dbReference>
<sequence length="531" mass="57602">MDAFEDRARANQLKLQADLKSHYDFIVCGSGSSGSVVARRLAEPPGVSVLLLEAGGSDDVPAVMNPLLWPTNLGTERDWGFHGVPNPRLNGRALPLSMGKVLGGGSSINASAWSRGHRNDWDYFAQQTDDAAWGYESVLAIYRRIEDWQGTPDPRRRGTGGLVHVEPAQDPNPIAPAMLEGARSVGIPTFDDQNGEMMEGDGGCAIANLRIRDGKRQSIFRTYVHPLMDRPNLTVLTQALVTRITFAGKRATGVEFVFDGRVHRIGAAREVVLSLGAMHTPKVLMQSGIGDQADLGPLGIEMVQHAPGVGRNFQDHIMVAGCLWEYETPLPPRNSLVEATFFWKSDASLDTPDLQPFQIEAPYVNAETARLNPPAGCWSIGPGLVRPRSHGRIRLTGPDPMDPLEIDANTLGDPADLKALLTCIELCREIGNSAALRPFVKREVMPGGLRGAALEHFVRDAIVTYFHQACTARMGLDEMSVVDGRLRVHGIDNLRIADGSVMPRVTTGNTMAPCVVIGERAAELLKATHGL</sequence>
<evidence type="ECO:0000256" key="5">
    <source>
        <dbReference type="RuleBase" id="RU003968"/>
    </source>
</evidence>
<dbReference type="EC" id="1.1.99.1" evidence="8"/>
<keyword evidence="4 5" id="KW-0274">FAD</keyword>
<evidence type="ECO:0000256" key="4">
    <source>
        <dbReference type="ARBA" id="ARBA00022827"/>
    </source>
</evidence>
<evidence type="ECO:0000256" key="1">
    <source>
        <dbReference type="ARBA" id="ARBA00001974"/>
    </source>
</evidence>
<evidence type="ECO:0000256" key="3">
    <source>
        <dbReference type="ARBA" id="ARBA00022630"/>
    </source>
</evidence>
<keyword evidence="8" id="KW-0560">Oxidoreductase</keyword>
<dbReference type="PIRSF" id="PIRSF000137">
    <property type="entry name" value="Alcohol_oxidase"/>
    <property type="match status" value="1"/>
</dbReference>
<name>A0ABU1K1L4_9PROT</name>
<proteinExistence type="inferred from homology"/>
<dbReference type="PROSITE" id="PS00624">
    <property type="entry name" value="GMC_OXRED_2"/>
    <property type="match status" value="1"/>
</dbReference>
<dbReference type="RefSeq" id="WP_309801893.1">
    <property type="nucleotide sequence ID" value="NZ_JAVDPW010000019.1"/>
</dbReference>
<keyword evidence="9" id="KW-1185">Reference proteome</keyword>
<accession>A0ABU1K1L4</accession>
<comment type="cofactor">
    <cofactor evidence="1">
        <name>FAD</name>
        <dbReference type="ChEBI" id="CHEBI:57692"/>
    </cofactor>
</comment>
<gene>
    <name evidence="8" type="ORF">E9232_006956</name>
</gene>
<evidence type="ECO:0000259" key="6">
    <source>
        <dbReference type="PROSITE" id="PS00623"/>
    </source>
</evidence>
<feature type="domain" description="Glucose-methanol-choline oxidoreductase N-terminal" evidence="6">
    <location>
        <begin position="99"/>
        <end position="122"/>
    </location>
</feature>
<comment type="caution">
    <text evidence="8">The sequence shown here is derived from an EMBL/GenBank/DDBJ whole genome shotgun (WGS) entry which is preliminary data.</text>
</comment>
<dbReference type="InterPro" id="IPR007867">
    <property type="entry name" value="GMC_OxRtase_C"/>
</dbReference>
<protein>
    <submittedName>
        <fullName evidence="8">Choline dehydrogenase</fullName>
        <ecNumber evidence="8">1.1.99.1</ecNumber>
    </submittedName>
</protein>
<dbReference type="SUPFAM" id="SSF51905">
    <property type="entry name" value="FAD/NAD(P)-binding domain"/>
    <property type="match status" value="1"/>
</dbReference>